<protein>
    <submittedName>
        <fullName evidence="1">Uncharacterized protein</fullName>
    </submittedName>
</protein>
<evidence type="ECO:0000313" key="1">
    <source>
        <dbReference type="EMBL" id="MBK9718674.1"/>
    </source>
</evidence>
<name>A0A9D7XE54_9BACT</name>
<dbReference type="EMBL" id="JADKFW010000012">
    <property type="protein sequence ID" value="MBK9718674.1"/>
    <property type="molecule type" value="Genomic_DNA"/>
</dbReference>
<dbReference type="Proteomes" id="UP000808349">
    <property type="component" value="Unassembled WGS sequence"/>
</dbReference>
<sequence>MPITQTDALFGLIKSLNKSEKRNFKLFANRLSSHEELKFIQLFVILDKMKVYDETLIFNKIKRLNKLQLTNLKRHLYSQILKSLRMIHSQKHPEIEIREQLDYAQILYDRGLFIQSLRLLERIKPLTTVTNQHILYLEILEFEKLIEARHITRSRKVKNKMENLIQESTKVNQTASQMSLLSNLMLKIQGFYINFGFVKNDKDVILIKDYFQSNLPNYSISELNFSSQINLNLSYLWYHYILLEFDLCADYGIRCIRLFDSEPVMIEKDPDLYMRMLHYTLTSLYYKEDKIQFNEFYKKLDAFYKRKHNGFNTTSKLLYYSYGLNAKMNYSLLHHDFQKCLLLIPEIKKEIEKFDDYVDPHRHIIYYYKIAWIYFIQDKLSLALDYITKIVRDKNNYLRDDLYLYARLMQLLIHFELGHDALVGSLMLSIQRQAQLLNDNNQIINLILNYIRLTIKDPSKDNLENASIMHNKLTKLRVDRFEKRVFIYFDFVFWAQKKVNKLNV</sequence>
<dbReference type="AlphaFoldDB" id="A0A9D7XE54"/>
<evidence type="ECO:0000313" key="2">
    <source>
        <dbReference type="Proteomes" id="UP000808349"/>
    </source>
</evidence>
<proteinExistence type="predicted"/>
<comment type="caution">
    <text evidence="1">The sequence shown here is derived from an EMBL/GenBank/DDBJ whole genome shotgun (WGS) entry which is preliminary data.</text>
</comment>
<organism evidence="1 2">
    <name type="scientific">Candidatus Defluviibacterium haderslevense</name>
    <dbReference type="NCBI Taxonomy" id="2981993"/>
    <lineage>
        <taxon>Bacteria</taxon>
        <taxon>Pseudomonadati</taxon>
        <taxon>Bacteroidota</taxon>
        <taxon>Saprospiria</taxon>
        <taxon>Saprospirales</taxon>
        <taxon>Saprospiraceae</taxon>
        <taxon>Candidatus Defluviibacterium</taxon>
    </lineage>
</organism>
<reference evidence="1 2" key="1">
    <citation type="submission" date="2020-10" db="EMBL/GenBank/DDBJ databases">
        <title>Connecting structure to function with the recovery of over 1000 high-quality activated sludge metagenome-assembled genomes encoding full-length rRNA genes using long-read sequencing.</title>
        <authorList>
            <person name="Singleton C.M."/>
            <person name="Petriglieri F."/>
            <person name="Kristensen J.M."/>
            <person name="Kirkegaard R.H."/>
            <person name="Michaelsen T.Y."/>
            <person name="Andersen M.H."/>
            <person name="Karst S.M."/>
            <person name="Dueholm M.S."/>
            <person name="Nielsen P.H."/>
            <person name="Albertsen M."/>
        </authorList>
    </citation>
    <scope>NUCLEOTIDE SEQUENCE [LARGE SCALE GENOMIC DNA]</scope>
    <source>
        <strain evidence="1">Ribe_18-Q3-R11-54_BAT3C.373</strain>
    </source>
</reference>
<accession>A0A9D7XE54</accession>
<gene>
    <name evidence="1" type="ORF">IPO85_14405</name>
</gene>